<dbReference type="GeneID" id="94338318"/>
<name>A0AAD9PH06_9APIC</name>
<evidence type="ECO:0000313" key="2">
    <source>
        <dbReference type="Proteomes" id="UP001214638"/>
    </source>
</evidence>
<dbReference type="RefSeq" id="XP_067801351.1">
    <property type="nucleotide sequence ID" value="XM_067949028.1"/>
</dbReference>
<reference evidence="1" key="1">
    <citation type="journal article" date="2023" name="Nat. Microbiol.">
        <title>Babesia duncani multi-omics identifies virulence factors and drug targets.</title>
        <authorList>
            <person name="Singh P."/>
            <person name="Lonardi S."/>
            <person name="Liang Q."/>
            <person name="Vydyam P."/>
            <person name="Khabirova E."/>
            <person name="Fang T."/>
            <person name="Gihaz S."/>
            <person name="Thekkiniath J."/>
            <person name="Munshi M."/>
            <person name="Abel S."/>
            <person name="Ciampossin L."/>
            <person name="Batugedara G."/>
            <person name="Gupta M."/>
            <person name="Lu X.M."/>
            <person name="Lenz T."/>
            <person name="Chakravarty S."/>
            <person name="Cornillot E."/>
            <person name="Hu Y."/>
            <person name="Ma W."/>
            <person name="Gonzalez L.M."/>
            <person name="Sanchez S."/>
            <person name="Estrada K."/>
            <person name="Sanchez-Flores A."/>
            <person name="Montero E."/>
            <person name="Harb O.S."/>
            <person name="Le Roch K.G."/>
            <person name="Mamoun C.B."/>
        </authorList>
    </citation>
    <scope>NUCLEOTIDE SEQUENCE</scope>
    <source>
        <strain evidence="1">WA1</strain>
    </source>
</reference>
<dbReference type="KEGG" id="bdw:94338318"/>
<dbReference type="AlphaFoldDB" id="A0AAD9PH06"/>
<comment type="caution">
    <text evidence="1">The sequence shown here is derived from an EMBL/GenBank/DDBJ whole genome shotgun (WGS) entry which is preliminary data.</text>
</comment>
<protein>
    <submittedName>
        <fullName evidence="1">Uncharacterized protein</fullName>
    </submittedName>
</protein>
<organism evidence="1 2">
    <name type="scientific">Babesia duncani</name>
    <dbReference type="NCBI Taxonomy" id="323732"/>
    <lineage>
        <taxon>Eukaryota</taxon>
        <taxon>Sar</taxon>
        <taxon>Alveolata</taxon>
        <taxon>Apicomplexa</taxon>
        <taxon>Aconoidasida</taxon>
        <taxon>Piroplasmida</taxon>
        <taxon>Babesiidae</taxon>
        <taxon>Babesia</taxon>
    </lineage>
</organism>
<keyword evidence="2" id="KW-1185">Reference proteome</keyword>
<sequence length="658" mass="76322">MLRDKTFLQFSRLHSFAVDSVPLHDLVILYFILDNFNKTHLKNIKEINVISHDLFDVYFTNGGEVLGVHAGSACEGIAHENNSTCNNIASFRFSTLLADDNLILTSDQKQYVASIYQSQDANNNLPLVHLFLGKEDNDYYLVFCECCASTFAHLMRSITTNWKVPIANQRESGGLSKVEYGDKYLHLDDYGNFNHKECDSELDQCSDEIVHLLIVAGFLQLFISPSLTGVVVMLFDMMDARVNLPIEKYFKVAGMLILNYPKEGILWNLRHKLFILCWNKNRRIASIFHPYKQARPQPLSCSSINRLMDFLKEDKFIKGECKLLSQVLKKHVTNNVVSLHLLNLYKYVHLDVLQYFKRVSKIYQRKLHNVRNITKGWHNRATCGYRVRLVVSKAMLEYFIKALLKLASLGGHPGVLQMIQNVLNDAERIMDCNVATMRVIKFCNANIANDRHNTWVENKTQILLWKISKFNNRNINSGLRWLIKEHLETWKSFINIQSITRIWGNYKRPDLKLVQYESGKSEAELFKQEILKYTQSAYKISAHHIKRFSNPELDRILVACRQLLKILYALFVKMCELQTRHKVSIWGLEPLILIIKSLVVKKPTGVFKIKSRPLFAQLVSLMRSVMFTLYVKCNLYPHQLLINIHKYMVKVVCFDSSP</sequence>
<evidence type="ECO:0000313" key="1">
    <source>
        <dbReference type="EMBL" id="KAK2194505.1"/>
    </source>
</evidence>
<dbReference type="Proteomes" id="UP001214638">
    <property type="component" value="Unassembled WGS sequence"/>
</dbReference>
<accession>A0AAD9PH06</accession>
<dbReference type="EMBL" id="JALLKP010000100">
    <property type="protein sequence ID" value="KAK2194505.1"/>
    <property type="molecule type" value="Genomic_DNA"/>
</dbReference>
<gene>
    <name evidence="1" type="ORF">BdWA1_004024</name>
</gene>
<proteinExistence type="predicted"/>